<reference evidence="1 2" key="1">
    <citation type="submission" date="2018-04" db="EMBL/GenBank/DDBJ databases">
        <title>Genomic Encyclopedia of Archaeal and Bacterial Type Strains, Phase II (KMG-II): from individual species to whole genera.</title>
        <authorList>
            <person name="Goeker M."/>
        </authorList>
    </citation>
    <scope>NUCLEOTIDE SEQUENCE [LARGE SCALE GENOMIC DNA]</scope>
    <source>
        <strain evidence="1 2">DSM 25521</strain>
    </source>
</reference>
<dbReference type="AlphaFoldDB" id="A0A2T4ZFG2"/>
<dbReference type="OrthoDB" id="7582980at2"/>
<accession>A0A2T4ZFG2</accession>
<keyword evidence="2" id="KW-1185">Reference proteome</keyword>
<dbReference type="InterPro" id="IPR019056">
    <property type="entry name" value="Phage_TAC_6"/>
</dbReference>
<organism evidence="1 2">
    <name type="scientific">Phreatobacter oligotrophus</name>
    <dbReference type="NCBI Taxonomy" id="1122261"/>
    <lineage>
        <taxon>Bacteria</taxon>
        <taxon>Pseudomonadati</taxon>
        <taxon>Pseudomonadota</taxon>
        <taxon>Alphaproteobacteria</taxon>
        <taxon>Hyphomicrobiales</taxon>
        <taxon>Phreatobacteraceae</taxon>
        <taxon>Phreatobacter</taxon>
    </lineage>
</organism>
<gene>
    <name evidence="1" type="ORF">C8P69_10236</name>
</gene>
<dbReference type="EMBL" id="PZZL01000002">
    <property type="protein sequence ID" value="PTM60654.1"/>
    <property type="molecule type" value="Genomic_DNA"/>
</dbReference>
<evidence type="ECO:0000313" key="2">
    <source>
        <dbReference type="Proteomes" id="UP000241808"/>
    </source>
</evidence>
<protein>
    <submittedName>
        <fullName evidence="1">Putative phage protein (TIGR02216 family)</fullName>
    </submittedName>
</protein>
<dbReference type="Pfam" id="PF09550">
    <property type="entry name" value="Phage_TAC_6"/>
    <property type="match status" value="1"/>
</dbReference>
<sequence length="53" mass="5795">MRLACGVLLWPPRVFWEATPRELAAALEGRFGRVAAPLDRAGLEQLMAAFPDG</sequence>
<proteinExistence type="predicted"/>
<dbReference type="Proteomes" id="UP000241808">
    <property type="component" value="Unassembled WGS sequence"/>
</dbReference>
<comment type="caution">
    <text evidence="1">The sequence shown here is derived from an EMBL/GenBank/DDBJ whole genome shotgun (WGS) entry which is preliminary data.</text>
</comment>
<evidence type="ECO:0000313" key="1">
    <source>
        <dbReference type="EMBL" id="PTM60654.1"/>
    </source>
</evidence>
<dbReference type="RefSeq" id="WP_108174614.1">
    <property type="nucleotide sequence ID" value="NZ_PZZL01000002.1"/>
</dbReference>
<name>A0A2T4ZFG2_9HYPH</name>